<keyword evidence="3" id="KW-1185">Reference proteome</keyword>
<reference evidence="2 3" key="1">
    <citation type="submission" date="2024-02" db="EMBL/GenBank/DDBJ databases">
        <authorList>
            <person name="Chen Y."/>
            <person name="Shah S."/>
            <person name="Dougan E. K."/>
            <person name="Thang M."/>
            <person name="Chan C."/>
        </authorList>
    </citation>
    <scope>NUCLEOTIDE SEQUENCE [LARGE SCALE GENOMIC DNA]</scope>
</reference>
<name>A0ABP0HDH7_9DINO</name>
<evidence type="ECO:0000256" key="1">
    <source>
        <dbReference type="SAM" id="MobiDB-lite"/>
    </source>
</evidence>
<evidence type="ECO:0000313" key="3">
    <source>
        <dbReference type="Proteomes" id="UP001642464"/>
    </source>
</evidence>
<organism evidence="2 3">
    <name type="scientific">Durusdinium trenchii</name>
    <dbReference type="NCBI Taxonomy" id="1381693"/>
    <lineage>
        <taxon>Eukaryota</taxon>
        <taxon>Sar</taxon>
        <taxon>Alveolata</taxon>
        <taxon>Dinophyceae</taxon>
        <taxon>Suessiales</taxon>
        <taxon>Symbiodiniaceae</taxon>
        <taxon>Durusdinium</taxon>
    </lineage>
</organism>
<feature type="region of interest" description="Disordered" evidence="1">
    <location>
        <begin position="25"/>
        <end position="121"/>
    </location>
</feature>
<gene>
    <name evidence="2" type="ORF">SCF082_LOCUS1147</name>
</gene>
<feature type="region of interest" description="Disordered" evidence="1">
    <location>
        <begin position="395"/>
        <end position="415"/>
    </location>
</feature>
<dbReference type="Proteomes" id="UP001642464">
    <property type="component" value="Unassembled WGS sequence"/>
</dbReference>
<comment type="caution">
    <text evidence="2">The sequence shown here is derived from an EMBL/GenBank/DDBJ whole genome shotgun (WGS) entry which is preliminary data.</text>
</comment>
<feature type="compositionally biased region" description="Basic and acidic residues" evidence="1">
    <location>
        <begin position="172"/>
        <end position="188"/>
    </location>
</feature>
<proteinExistence type="predicted"/>
<sequence length="427" mass="46681">MEGCSTVARLRGDKGIARSPTLEEFLEDVSQSSSSQPSLGSHRSPHPELQNGGPPSARNTQDIGGVDTSLPPPLESAGPLQRSDAGLEGIQVSTRNATAKKNQGSEMSSPTRSTGSQVPVLNAVEAEENSWSDPCLLNDRVDLSTTIVNLAEEFRRVSFGHHEASSPSTINCKREARPAVPRQQEEPKAVNSEPGSNQCDSAEGSKAASLRTSSPFLGEPVARKDKDGTIEERVGALATALRNVFASEDFAPLGPAKTWPKMIAEVLTTAQWQGRPNCMEVEPAAIAMAEQLLKLQGKPCNTASQSEEGLRVKGPIREALAEQLQWEEKLEKELHMVRLHQQRLAKEIACAKARRQQMEKEHIDFVPFAAQELEQAMKQMEQNRRAPESLRRLVASTGARTPPQRRKTVKNRTTARLPQETFGRVVV</sequence>
<dbReference type="EMBL" id="CAXAMM010000536">
    <property type="protein sequence ID" value="CAK8987843.1"/>
    <property type="molecule type" value="Genomic_DNA"/>
</dbReference>
<accession>A0ABP0HDH7</accession>
<feature type="compositionally biased region" description="Low complexity" evidence="1">
    <location>
        <begin position="30"/>
        <end position="42"/>
    </location>
</feature>
<evidence type="ECO:0000313" key="2">
    <source>
        <dbReference type="EMBL" id="CAK8987843.1"/>
    </source>
</evidence>
<protein>
    <submittedName>
        <fullName evidence="2">Uncharacterized protein</fullName>
    </submittedName>
</protein>
<feature type="compositionally biased region" description="Polar residues" evidence="1">
    <location>
        <begin position="91"/>
        <end position="119"/>
    </location>
</feature>
<feature type="region of interest" description="Disordered" evidence="1">
    <location>
        <begin position="161"/>
        <end position="227"/>
    </location>
</feature>